<dbReference type="CDD" id="cd13834">
    <property type="entry name" value="HU_like"/>
    <property type="match status" value="1"/>
</dbReference>
<dbReference type="Proteomes" id="UP000054911">
    <property type="component" value="Unassembled WGS sequence"/>
</dbReference>
<dbReference type="Gene3D" id="4.10.520.10">
    <property type="entry name" value="IHF-like DNA-binding proteins"/>
    <property type="match status" value="1"/>
</dbReference>
<dbReference type="InterPro" id="IPR000119">
    <property type="entry name" value="Hist_DNA-bd"/>
</dbReference>
<proteinExistence type="inferred from homology"/>
<organism evidence="4 5">
    <name type="scientific">Caballeronia pedi</name>
    <dbReference type="NCBI Taxonomy" id="1777141"/>
    <lineage>
        <taxon>Bacteria</taxon>
        <taxon>Pseudomonadati</taxon>
        <taxon>Pseudomonadota</taxon>
        <taxon>Betaproteobacteria</taxon>
        <taxon>Burkholderiales</taxon>
        <taxon>Burkholderiaceae</taxon>
        <taxon>Caballeronia</taxon>
    </lineage>
</organism>
<name>A0A157ZT03_9BURK</name>
<evidence type="ECO:0000256" key="2">
    <source>
        <dbReference type="ARBA" id="ARBA00023125"/>
    </source>
</evidence>
<accession>A0A157ZT03</accession>
<dbReference type="OrthoDB" id="331625at2"/>
<evidence type="ECO:0000313" key="5">
    <source>
        <dbReference type="Proteomes" id="UP000054911"/>
    </source>
</evidence>
<dbReference type="EMBL" id="FCOE02000003">
    <property type="protein sequence ID" value="SAK48668.1"/>
    <property type="molecule type" value="Genomic_DNA"/>
</dbReference>
<evidence type="ECO:0000256" key="1">
    <source>
        <dbReference type="ARBA" id="ARBA00010529"/>
    </source>
</evidence>
<keyword evidence="5" id="KW-1185">Reference proteome</keyword>
<dbReference type="STRING" id="1777141.AWB80_01252"/>
<comment type="caution">
    <text evidence="4">The sequence shown here is derived from an EMBL/GenBank/DDBJ whole genome shotgun (WGS) entry which is preliminary data.</text>
</comment>
<dbReference type="Pfam" id="PF00216">
    <property type="entry name" value="Bac_DNA_binding"/>
    <property type="match status" value="1"/>
</dbReference>
<evidence type="ECO:0000256" key="3">
    <source>
        <dbReference type="RuleBase" id="RU003939"/>
    </source>
</evidence>
<gene>
    <name evidence="4" type="ORF">AWB80_01252</name>
</gene>
<reference evidence="4" key="1">
    <citation type="submission" date="2016-01" db="EMBL/GenBank/DDBJ databases">
        <authorList>
            <person name="Peeters C."/>
        </authorList>
    </citation>
    <scope>NUCLEOTIDE SEQUENCE [LARGE SCALE GENOMIC DNA]</scope>
    <source>
        <strain evidence="4">LMG 29323</strain>
    </source>
</reference>
<dbReference type="RefSeq" id="WP_061173786.1">
    <property type="nucleotide sequence ID" value="NZ_FCOE02000003.1"/>
</dbReference>
<dbReference type="AlphaFoldDB" id="A0A157ZT03"/>
<dbReference type="GO" id="GO:0030527">
    <property type="term" value="F:structural constituent of chromatin"/>
    <property type="evidence" value="ECO:0007669"/>
    <property type="project" value="InterPro"/>
</dbReference>
<keyword evidence="2 4" id="KW-0238">DNA-binding</keyword>
<dbReference type="SUPFAM" id="SSF47729">
    <property type="entry name" value="IHF-like DNA-binding proteins"/>
    <property type="match status" value="1"/>
</dbReference>
<dbReference type="InterPro" id="IPR010992">
    <property type="entry name" value="IHF-like_DNA-bd_dom_sf"/>
</dbReference>
<evidence type="ECO:0000313" key="4">
    <source>
        <dbReference type="EMBL" id="SAK48668.1"/>
    </source>
</evidence>
<comment type="similarity">
    <text evidence="1 3">Belongs to the bacterial histone-like protein family.</text>
</comment>
<sequence>MATKKAAATKTAVPAKKAVVAKKAVAAKKAAAPKKVAATKSAPAKKAASSATTLKPVKDAFTKASLVTHVAAQAGVEPKQAKAVLAALEDTILGAVNKKGLGEFTLSGLLKINAQKVEAKKRRFGKDPFTGQERWFDAKPATVKLKVRALKKLKDAAA</sequence>
<dbReference type="SMART" id="SM00411">
    <property type="entry name" value="BHL"/>
    <property type="match status" value="1"/>
</dbReference>
<protein>
    <submittedName>
        <fullName evidence="4">DNA-binding protein</fullName>
    </submittedName>
</protein>
<dbReference type="GO" id="GO:0003677">
    <property type="term" value="F:DNA binding"/>
    <property type="evidence" value="ECO:0007669"/>
    <property type="project" value="UniProtKB-KW"/>
</dbReference>